<reference evidence="1" key="1">
    <citation type="submission" date="2020-05" db="EMBL/GenBank/DDBJ databases">
        <title>Large-scale comparative analyses of tick genomes elucidate their genetic diversity and vector capacities.</title>
        <authorList>
            <person name="Jia N."/>
            <person name="Wang J."/>
            <person name="Shi W."/>
            <person name="Du L."/>
            <person name="Sun Y."/>
            <person name="Zhan W."/>
            <person name="Jiang J."/>
            <person name="Wang Q."/>
            <person name="Zhang B."/>
            <person name="Ji P."/>
            <person name="Sakyi L.B."/>
            <person name="Cui X."/>
            <person name="Yuan T."/>
            <person name="Jiang B."/>
            <person name="Yang W."/>
            <person name="Lam T.T.-Y."/>
            <person name="Chang Q."/>
            <person name="Ding S."/>
            <person name="Wang X."/>
            <person name="Zhu J."/>
            <person name="Ruan X."/>
            <person name="Zhao L."/>
            <person name="Wei J."/>
            <person name="Que T."/>
            <person name="Du C."/>
            <person name="Cheng J."/>
            <person name="Dai P."/>
            <person name="Han X."/>
            <person name="Huang E."/>
            <person name="Gao Y."/>
            <person name="Liu J."/>
            <person name="Shao H."/>
            <person name="Ye R."/>
            <person name="Li L."/>
            <person name="Wei W."/>
            <person name="Wang X."/>
            <person name="Wang C."/>
            <person name="Yang T."/>
            <person name="Huo Q."/>
            <person name="Li W."/>
            <person name="Guo W."/>
            <person name="Chen H."/>
            <person name="Zhou L."/>
            <person name="Ni X."/>
            <person name="Tian J."/>
            <person name="Zhou Y."/>
            <person name="Sheng Y."/>
            <person name="Liu T."/>
            <person name="Pan Y."/>
            <person name="Xia L."/>
            <person name="Li J."/>
            <person name="Zhao F."/>
            <person name="Cao W."/>
        </authorList>
    </citation>
    <scope>NUCLEOTIDE SEQUENCE</scope>
    <source>
        <strain evidence="1">Hyas-2018</strain>
    </source>
</reference>
<accession>A0ACB7RYE5</accession>
<evidence type="ECO:0000313" key="1">
    <source>
        <dbReference type="EMBL" id="KAH6927535.1"/>
    </source>
</evidence>
<comment type="caution">
    <text evidence="1">The sequence shown here is derived from an EMBL/GenBank/DDBJ whole genome shotgun (WGS) entry which is preliminary data.</text>
</comment>
<organism evidence="1 2">
    <name type="scientific">Hyalomma asiaticum</name>
    <name type="common">Tick</name>
    <dbReference type="NCBI Taxonomy" id="266040"/>
    <lineage>
        <taxon>Eukaryota</taxon>
        <taxon>Metazoa</taxon>
        <taxon>Ecdysozoa</taxon>
        <taxon>Arthropoda</taxon>
        <taxon>Chelicerata</taxon>
        <taxon>Arachnida</taxon>
        <taxon>Acari</taxon>
        <taxon>Parasitiformes</taxon>
        <taxon>Ixodida</taxon>
        <taxon>Ixodoidea</taxon>
        <taxon>Ixodidae</taxon>
        <taxon>Hyalomminae</taxon>
        <taxon>Hyalomma</taxon>
    </lineage>
</organism>
<keyword evidence="2" id="KW-1185">Reference proteome</keyword>
<name>A0ACB7RYE5_HYAAI</name>
<gene>
    <name evidence="1" type="ORF">HPB50_005592</name>
</gene>
<dbReference type="EMBL" id="CM023486">
    <property type="protein sequence ID" value="KAH6927535.1"/>
    <property type="molecule type" value="Genomic_DNA"/>
</dbReference>
<protein>
    <submittedName>
        <fullName evidence="1">Uncharacterized protein</fullName>
    </submittedName>
</protein>
<evidence type="ECO:0000313" key="2">
    <source>
        <dbReference type="Proteomes" id="UP000821845"/>
    </source>
</evidence>
<dbReference type="Proteomes" id="UP000821845">
    <property type="component" value="Chromosome 6"/>
</dbReference>
<sequence>MADRERVHRFSDHAIAGVNWRPTRFVDEVPALRVCGLCRMIPRRIVVLPCSHSLCESCHAASSRGRSGRCPLDEEPFQAAECSVNSLPARKANSFKVYCWNKEYGCKFEGVMEGMLRHYERECTFHRVECLRCGQSVQHREMPAHYVARCSADASSTPATRTTSESTELTLQAVRNAFQEVKTLLRDPSNERLLPAIQSLINELAEEVRNHERRSALVTSVDATSLNAETAQATDSTPRNALPEQEIEEAQPKPTSLPNVVLEASSSPPSLLRSQEVSEHPDRHHLTDLPQSVVLRMRKTSAQEYPRHVIDHGEFPNAKCNLTLTAASSTALSWRAVSSSVKYALSLENLNEIVSVREVVSRVVKVTVGHTRDAHFVVEVTKCGYHLFVFLQFHGLLGDSPSSAPSVCVRVYDWERKRMVSTDTEEQQCDCNRRGNSWVHFKGRFSVNLAFHPPSSYLRDGMMQLEIELSRS</sequence>
<proteinExistence type="predicted"/>